<dbReference type="GO" id="GO:0005634">
    <property type="term" value="C:nucleus"/>
    <property type="evidence" value="ECO:0007669"/>
    <property type="project" value="TreeGrafter"/>
</dbReference>
<dbReference type="InterPro" id="IPR025715">
    <property type="entry name" value="FoP_C"/>
</dbReference>
<dbReference type="SMART" id="SM00360">
    <property type="entry name" value="RRM"/>
    <property type="match status" value="1"/>
</dbReference>
<dbReference type="PANTHER" id="PTHR19965">
    <property type="entry name" value="RNA AND EXPORT FACTOR BINDING PROTEIN"/>
    <property type="match status" value="1"/>
</dbReference>
<dbReference type="Gene3D" id="3.30.70.330">
    <property type="match status" value="1"/>
</dbReference>
<keyword evidence="1 2" id="KW-0694">RNA-binding</keyword>
<dbReference type="AlphaFoldDB" id="A0A0N5AGP0"/>
<dbReference type="WBParaSite" id="SMUV_0000350301-mRNA-1">
    <property type="protein sequence ID" value="SMUV_0000350301-mRNA-1"/>
    <property type="gene ID" value="SMUV_0000350301"/>
</dbReference>
<dbReference type="InterPro" id="IPR000504">
    <property type="entry name" value="RRM_dom"/>
</dbReference>
<dbReference type="SUPFAM" id="SSF54928">
    <property type="entry name" value="RNA-binding domain, RBD"/>
    <property type="match status" value="1"/>
</dbReference>
<dbReference type="InterPro" id="IPR012677">
    <property type="entry name" value="Nucleotide-bd_a/b_plait_sf"/>
</dbReference>
<feature type="region of interest" description="Disordered" evidence="3">
    <location>
        <begin position="185"/>
        <end position="206"/>
    </location>
</feature>
<dbReference type="PANTHER" id="PTHR19965:SF82">
    <property type="entry name" value="THO COMPLEX SUBUNIT 4"/>
    <property type="match status" value="1"/>
</dbReference>
<evidence type="ECO:0000256" key="3">
    <source>
        <dbReference type="SAM" id="MobiDB-lite"/>
    </source>
</evidence>
<name>A0A0N5AGP0_9BILA</name>
<dbReference type="GO" id="GO:0006406">
    <property type="term" value="P:mRNA export from nucleus"/>
    <property type="evidence" value="ECO:0007669"/>
    <property type="project" value="TreeGrafter"/>
</dbReference>
<evidence type="ECO:0000313" key="6">
    <source>
        <dbReference type="WBParaSite" id="SMUV_0000350301-mRNA-1"/>
    </source>
</evidence>
<accession>A0A0N5AGP0</accession>
<dbReference type="Pfam" id="PF13865">
    <property type="entry name" value="FoP_duplication"/>
    <property type="match status" value="1"/>
</dbReference>
<dbReference type="Pfam" id="PF00076">
    <property type="entry name" value="RRM_1"/>
    <property type="match status" value="1"/>
</dbReference>
<feature type="compositionally biased region" description="Polar residues" evidence="3">
    <location>
        <begin position="189"/>
        <end position="202"/>
    </location>
</feature>
<dbReference type="InterPro" id="IPR035979">
    <property type="entry name" value="RBD_domain_sf"/>
</dbReference>
<feature type="domain" description="RRM" evidence="4">
    <location>
        <begin position="67"/>
        <end position="143"/>
    </location>
</feature>
<evidence type="ECO:0000256" key="1">
    <source>
        <dbReference type="ARBA" id="ARBA00022884"/>
    </source>
</evidence>
<dbReference type="SMART" id="SM01218">
    <property type="entry name" value="FoP_duplication"/>
    <property type="match status" value="1"/>
</dbReference>
<proteinExistence type="predicted"/>
<dbReference type="GO" id="GO:0003729">
    <property type="term" value="F:mRNA binding"/>
    <property type="evidence" value="ECO:0007669"/>
    <property type="project" value="TreeGrafter"/>
</dbReference>
<dbReference type="STRING" id="451379.A0A0N5AGP0"/>
<dbReference type="PROSITE" id="PS50102">
    <property type="entry name" value="RRM"/>
    <property type="match status" value="1"/>
</dbReference>
<sequence>MAAADLVNLSLDEIIARQKKFRNFSSDQRGINRSGRGTGKLRNGFRGNKIPTFGSFQNAYKGNEKLYTVQISNLGPMVTTCDLQELFAGHLYVDIAVQYDQRGNSRGTAVVLFKRFEDAMQLKRQFTGVRLDGRVMELYAVSNRAASSACRVLQQVSNYGLPRGRGPKFGNRLKSGTFGGFRIAKKTQSKSATRRPQVTAEQLDQELDEYMRTAKHTRVEAP</sequence>
<evidence type="ECO:0000256" key="2">
    <source>
        <dbReference type="PROSITE-ProRule" id="PRU00176"/>
    </source>
</evidence>
<keyword evidence="5" id="KW-1185">Reference proteome</keyword>
<dbReference type="InterPro" id="IPR051229">
    <property type="entry name" value="ALYREF_mRNA_export"/>
</dbReference>
<dbReference type="CDD" id="cd12418">
    <property type="entry name" value="RRM_Aly_REF_like"/>
    <property type="match status" value="1"/>
</dbReference>
<reference evidence="6" key="1">
    <citation type="submission" date="2017-02" db="UniProtKB">
        <authorList>
            <consortium name="WormBaseParasite"/>
        </authorList>
    </citation>
    <scope>IDENTIFICATION</scope>
</reference>
<dbReference type="Proteomes" id="UP000046393">
    <property type="component" value="Unplaced"/>
</dbReference>
<evidence type="ECO:0000259" key="4">
    <source>
        <dbReference type="PROSITE" id="PS50102"/>
    </source>
</evidence>
<protein>
    <submittedName>
        <fullName evidence="6">RRM domain-containing protein</fullName>
    </submittedName>
</protein>
<evidence type="ECO:0000313" key="5">
    <source>
        <dbReference type="Proteomes" id="UP000046393"/>
    </source>
</evidence>
<organism evidence="5 6">
    <name type="scientific">Syphacia muris</name>
    <dbReference type="NCBI Taxonomy" id="451379"/>
    <lineage>
        <taxon>Eukaryota</taxon>
        <taxon>Metazoa</taxon>
        <taxon>Ecdysozoa</taxon>
        <taxon>Nematoda</taxon>
        <taxon>Chromadorea</taxon>
        <taxon>Rhabditida</taxon>
        <taxon>Spirurina</taxon>
        <taxon>Oxyuridomorpha</taxon>
        <taxon>Oxyuroidea</taxon>
        <taxon>Oxyuridae</taxon>
        <taxon>Syphacia</taxon>
    </lineage>
</organism>